<dbReference type="GO" id="GO:0005198">
    <property type="term" value="F:structural molecule activity"/>
    <property type="evidence" value="ECO:0007669"/>
    <property type="project" value="TreeGrafter"/>
</dbReference>
<dbReference type="InterPro" id="IPR008570">
    <property type="entry name" value="ESCRT-II_cplx_Vps25-sub"/>
</dbReference>
<evidence type="ECO:0000256" key="4">
    <source>
        <dbReference type="ARBA" id="ARBA00030094"/>
    </source>
</evidence>
<feature type="compositionally biased region" description="Low complexity" evidence="5">
    <location>
        <begin position="10"/>
        <end position="20"/>
    </location>
</feature>
<dbReference type="InterPro" id="IPR014041">
    <property type="entry name" value="ESCRT-II_cplx_Vps25-sub_N"/>
</dbReference>
<dbReference type="InterPro" id="IPR036390">
    <property type="entry name" value="WH_DNA-bd_sf"/>
</dbReference>
<dbReference type="PANTHER" id="PTHR13149:SF0">
    <property type="entry name" value="VACUOLAR PROTEIN-SORTING-ASSOCIATED PROTEIN 25"/>
    <property type="match status" value="1"/>
</dbReference>
<accession>G0S8W9</accession>
<evidence type="ECO:0000256" key="3">
    <source>
        <dbReference type="ARBA" id="ARBA00022927"/>
    </source>
</evidence>
<organism evidence="7">
    <name type="scientific">Chaetomium thermophilum (strain DSM 1495 / CBS 144.50 / IMI 039719)</name>
    <name type="common">Thermochaetoides thermophila</name>
    <dbReference type="NCBI Taxonomy" id="759272"/>
    <lineage>
        <taxon>Eukaryota</taxon>
        <taxon>Fungi</taxon>
        <taxon>Dikarya</taxon>
        <taxon>Ascomycota</taxon>
        <taxon>Pezizomycotina</taxon>
        <taxon>Sordariomycetes</taxon>
        <taxon>Sordariomycetidae</taxon>
        <taxon>Sordariales</taxon>
        <taxon>Chaetomiaceae</taxon>
        <taxon>Thermochaetoides</taxon>
    </lineage>
</organism>
<evidence type="ECO:0000256" key="1">
    <source>
        <dbReference type="ARBA" id="ARBA00009674"/>
    </source>
</evidence>
<keyword evidence="3" id="KW-0653">Protein transport</keyword>
<dbReference type="STRING" id="759272.G0S8W9"/>
<reference evidence="6 7" key="1">
    <citation type="journal article" date="2011" name="Cell">
        <title>Insight into structure and assembly of the nuclear pore complex by utilizing the genome of a eukaryotic thermophile.</title>
        <authorList>
            <person name="Amlacher S."/>
            <person name="Sarges P."/>
            <person name="Flemming D."/>
            <person name="van Noort V."/>
            <person name="Kunze R."/>
            <person name="Devos D.P."/>
            <person name="Arumugam M."/>
            <person name="Bork P."/>
            <person name="Hurt E."/>
        </authorList>
    </citation>
    <scope>NUCLEOTIDE SEQUENCE [LARGE SCALE GENOMIC DNA]</scope>
    <source>
        <strain evidence="7">DSM 1495 / CBS 144.50 / IMI 039719</strain>
    </source>
</reference>
<sequence>MSDLQPQPQPSSSSSPPSSFTFPPEYHFPPFFTRQRNLTTHHAQLVKWSNLVLSYCRHHRILKLSMSGTSGFAMPSPNLTLPVVSSGGNSSSNNPGPYPPSLILGEVTAGSSVVEVDTSELFHNRKLNRRLALADIRSVIDFLRKDGRAEYVSTGKKEPSEGDLAWIYWRTPEEWAGLVEAWVDATGQRGSVLTVYELIEGDGTLGTEFHGLDQELLLKALNVLVKRGKAQIFGQEDSRGVKFF</sequence>
<dbReference type="Proteomes" id="UP000008066">
    <property type="component" value="Unassembled WGS sequence"/>
</dbReference>
<keyword evidence="2" id="KW-0813">Transport</keyword>
<evidence type="ECO:0000313" key="7">
    <source>
        <dbReference type="Proteomes" id="UP000008066"/>
    </source>
</evidence>
<dbReference type="eggNOG" id="KOG4068">
    <property type="taxonomic scope" value="Eukaryota"/>
</dbReference>
<dbReference type="AlphaFoldDB" id="G0S8W9"/>
<evidence type="ECO:0000313" key="6">
    <source>
        <dbReference type="EMBL" id="EGS19880.1"/>
    </source>
</evidence>
<evidence type="ECO:0000256" key="5">
    <source>
        <dbReference type="SAM" id="MobiDB-lite"/>
    </source>
</evidence>
<dbReference type="Gene3D" id="1.10.10.570">
    <property type="entry name" value="Winged helix' DNA-binding domain. Chain C. Domain 1"/>
    <property type="match status" value="1"/>
</dbReference>
<dbReference type="GO" id="GO:0016236">
    <property type="term" value="P:macroautophagy"/>
    <property type="evidence" value="ECO:0007669"/>
    <property type="project" value="UniProtKB-ARBA"/>
</dbReference>
<dbReference type="EMBL" id="GL988043">
    <property type="protein sequence ID" value="EGS19880.1"/>
    <property type="molecule type" value="Genomic_DNA"/>
</dbReference>
<proteinExistence type="inferred from homology"/>
<dbReference type="FunFam" id="1.10.10.10:FF:000141">
    <property type="entry name" value="vacuolar protein-sorting-associated protein 25"/>
    <property type="match status" value="1"/>
</dbReference>
<dbReference type="GO" id="GO:0000814">
    <property type="term" value="C:ESCRT II complex"/>
    <property type="evidence" value="ECO:0007669"/>
    <property type="project" value="InterPro"/>
</dbReference>
<keyword evidence="7" id="KW-1185">Reference proteome</keyword>
<dbReference type="GO" id="GO:0042803">
    <property type="term" value="F:protein homodimerization activity"/>
    <property type="evidence" value="ECO:0007669"/>
    <property type="project" value="TreeGrafter"/>
</dbReference>
<comment type="similarity">
    <text evidence="1">Belongs to the VPS25 family.</text>
</comment>
<dbReference type="KEGG" id="cthr:CTHT_0043710"/>
<dbReference type="GO" id="GO:0043328">
    <property type="term" value="P:protein transport to vacuole involved in ubiquitin-dependent protein catabolic process via the multivesicular body sorting pathway"/>
    <property type="evidence" value="ECO:0007669"/>
    <property type="project" value="TreeGrafter"/>
</dbReference>
<dbReference type="HOGENOM" id="CLU_087657_0_1_1"/>
<dbReference type="Pfam" id="PF05871">
    <property type="entry name" value="ESCRT-II"/>
    <property type="match status" value="1"/>
</dbReference>
<dbReference type="SUPFAM" id="SSF46785">
    <property type="entry name" value="Winged helix' DNA-binding domain"/>
    <property type="match status" value="3"/>
</dbReference>
<dbReference type="RefSeq" id="XP_006694765.1">
    <property type="nucleotide sequence ID" value="XM_006694702.1"/>
</dbReference>
<evidence type="ECO:0000256" key="2">
    <source>
        <dbReference type="ARBA" id="ARBA00022448"/>
    </source>
</evidence>
<name>G0S8W9_CHATD</name>
<dbReference type="InterPro" id="IPR036388">
    <property type="entry name" value="WH-like_DNA-bd_sf"/>
</dbReference>
<dbReference type="OrthoDB" id="245150at2759"/>
<gene>
    <name evidence="6" type="ORF">CTHT_0043710</name>
</gene>
<dbReference type="Gene3D" id="1.10.10.10">
    <property type="entry name" value="Winged helix-like DNA-binding domain superfamily/Winged helix DNA-binding domain"/>
    <property type="match status" value="1"/>
</dbReference>
<dbReference type="PANTHER" id="PTHR13149">
    <property type="entry name" value="VACUOLAR PROTEIN SORTING-ASSOCIATED PROTEIN VPS25"/>
    <property type="match status" value="1"/>
</dbReference>
<feature type="region of interest" description="Disordered" evidence="5">
    <location>
        <begin position="1"/>
        <end position="20"/>
    </location>
</feature>
<protein>
    <recommendedName>
        <fullName evidence="4">ESCRT-II complex subunit VPS25</fullName>
    </recommendedName>
</protein>
<dbReference type="OMA" id="TRCLIMW"/>
<dbReference type="GeneID" id="18258409"/>